<organism evidence="2 3">
    <name type="scientific">Acipenser oxyrinchus oxyrinchus</name>
    <dbReference type="NCBI Taxonomy" id="40147"/>
    <lineage>
        <taxon>Eukaryota</taxon>
        <taxon>Metazoa</taxon>
        <taxon>Chordata</taxon>
        <taxon>Craniata</taxon>
        <taxon>Vertebrata</taxon>
        <taxon>Euteleostomi</taxon>
        <taxon>Actinopterygii</taxon>
        <taxon>Chondrostei</taxon>
        <taxon>Acipenseriformes</taxon>
        <taxon>Acipenseridae</taxon>
        <taxon>Acipenser</taxon>
    </lineage>
</organism>
<gene>
    <name evidence="2" type="ORF">AOXY_G2043</name>
</gene>
<keyword evidence="1" id="KW-1133">Transmembrane helix</keyword>
<dbReference type="EMBL" id="JAGXEW010000002">
    <property type="protein sequence ID" value="KAK1174533.1"/>
    <property type="molecule type" value="Genomic_DNA"/>
</dbReference>
<dbReference type="Proteomes" id="UP001230051">
    <property type="component" value="Unassembled WGS sequence"/>
</dbReference>
<dbReference type="Pfam" id="PF14991">
    <property type="entry name" value="MLANA"/>
    <property type="match status" value="1"/>
</dbReference>
<feature type="transmembrane region" description="Helical" evidence="1">
    <location>
        <begin position="26"/>
        <end position="47"/>
    </location>
</feature>
<dbReference type="AlphaFoldDB" id="A0AAD8GI47"/>
<dbReference type="PANTHER" id="PTHR15305:SF0">
    <property type="entry name" value="MELANOMA ANTIGEN RECOGNIZED BY T-CELLS 1"/>
    <property type="match status" value="1"/>
</dbReference>
<sequence>MPGGDFTVNVSSRGSGGAFYIRAEEAAGIALLVIILTILLIIGCWYYKRRNGYTMIRSRGTASSIGRVLMRSGRCSEEGATPEHKFPLNDYSSLNPVVADAPPVYEKISAGPLPPPYSP</sequence>
<protein>
    <submittedName>
        <fullName evidence="2">Melanoma antigen recognized by T-cells 1-like</fullName>
    </submittedName>
</protein>
<dbReference type="InterPro" id="IPR029242">
    <property type="entry name" value="MLANA"/>
</dbReference>
<dbReference type="GO" id="GO:0042470">
    <property type="term" value="C:melanosome"/>
    <property type="evidence" value="ECO:0007669"/>
    <property type="project" value="InterPro"/>
</dbReference>
<keyword evidence="1" id="KW-0812">Transmembrane</keyword>
<dbReference type="PANTHER" id="PTHR15305">
    <property type="entry name" value="MELANOMA ANTIGEN RECOGNIZED BY T-CELLS 1"/>
    <property type="match status" value="1"/>
</dbReference>
<keyword evidence="3" id="KW-1185">Reference proteome</keyword>
<comment type="caution">
    <text evidence="2">The sequence shown here is derived from an EMBL/GenBank/DDBJ whole genome shotgun (WGS) entry which is preliminary data.</text>
</comment>
<name>A0AAD8GI47_ACIOX</name>
<reference evidence="2" key="1">
    <citation type="submission" date="2022-02" db="EMBL/GenBank/DDBJ databases">
        <title>Atlantic sturgeon de novo genome assembly.</title>
        <authorList>
            <person name="Stock M."/>
            <person name="Klopp C."/>
            <person name="Guiguen Y."/>
            <person name="Cabau C."/>
            <person name="Parinello H."/>
            <person name="Santidrian Yebra-Pimentel E."/>
            <person name="Kuhl H."/>
            <person name="Dirks R.P."/>
            <person name="Guessner J."/>
            <person name="Wuertz S."/>
            <person name="Du K."/>
            <person name="Schartl M."/>
        </authorList>
    </citation>
    <scope>NUCLEOTIDE SEQUENCE</scope>
    <source>
        <strain evidence="2">STURGEONOMICS-FGT-2020</strain>
        <tissue evidence="2">Whole blood</tissue>
    </source>
</reference>
<keyword evidence="1" id="KW-0472">Membrane</keyword>
<evidence type="ECO:0000256" key="1">
    <source>
        <dbReference type="SAM" id="Phobius"/>
    </source>
</evidence>
<proteinExistence type="predicted"/>
<accession>A0AAD8GI47</accession>
<evidence type="ECO:0000313" key="3">
    <source>
        <dbReference type="Proteomes" id="UP001230051"/>
    </source>
</evidence>
<evidence type="ECO:0000313" key="2">
    <source>
        <dbReference type="EMBL" id="KAK1174533.1"/>
    </source>
</evidence>